<organism evidence="1 2">
    <name type="scientific">Candidatus Methylopumilus planktonicus</name>
    <dbReference type="NCBI Taxonomy" id="1581557"/>
    <lineage>
        <taxon>Bacteria</taxon>
        <taxon>Pseudomonadati</taxon>
        <taxon>Pseudomonadota</taxon>
        <taxon>Betaproteobacteria</taxon>
        <taxon>Nitrosomonadales</taxon>
        <taxon>Methylophilaceae</taxon>
        <taxon>Candidatus Methylopumilus</taxon>
    </lineage>
</organism>
<sequence length="58" mass="6809">MNSKKEIKTSKILEKNENLENSNMSKNIDEIKDENNFVCEHNDKDCWHRYSSAMGDCV</sequence>
<keyword evidence="2" id="KW-1185">Reference proteome</keyword>
<dbReference type="EMBL" id="LN827929">
    <property type="protein sequence ID" value="CEZ19473.1"/>
    <property type="molecule type" value="Genomic_DNA"/>
</dbReference>
<proteinExistence type="predicted"/>
<dbReference type="AlphaFoldDB" id="A0A0D6EW25"/>
<evidence type="ECO:0000313" key="2">
    <source>
        <dbReference type="Proteomes" id="UP000064007"/>
    </source>
</evidence>
<protein>
    <submittedName>
        <fullName evidence="1">Uncharacterized protein</fullName>
    </submittedName>
</protein>
<gene>
    <name evidence="1" type="ORF">BN1208_0586</name>
</gene>
<dbReference type="Proteomes" id="UP000064007">
    <property type="component" value="Chromosome 1"/>
</dbReference>
<accession>A0A0D6EW25</accession>
<dbReference type="STRING" id="1581557.BN1208_0586"/>
<evidence type="ECO:0000313" key="1">
    <source>
        <dbReference type="EMBL" id="CEZ19473.1"/>
    </source>
</evidence>
<dbReference type="KEGG" id="mbat:BN1208_0586"/>
<dbReference type="RefSeq" id="WP_156157779.1">
    <property type="nucleotide sequence ID" value="NZ_LN827929.1"/>
</dbReference>
<name>A0A0D6EW25_9PROT</name>
<reference evidence="2" key="1">
    <citation type="submission" date="2014-12" db="EMBL/GenBank/DDBJ databases">
        <authorList>
            <person name="Salcher M.M."/>
        </authorList>
    </citation>
    <scope>NUCLEOTIDE SEQUENCE [LARGE SCALE GENOMIC DNA]</scope>
    <source>
        <strain evidence="2">MMS-10A-171</strain>
    </source>
</reference>
<dbReference type="HOGENOM" id="CLU_2974229_0_0_4"/>